<dbReference type="EMBL" id="WIJV01000023">
    <property type="protein sequence ID" value="MQP83005.1"/>
    <property type="molecule type" value="Genomic_DNA"/>
</dbReference>
<dbReference type="InterPro" id="IPR027417">
    <property type="entry name" value="P-loop_NTPase"/>
</dbReference>
<evidence type="ECO:0000313" key="2">
    <source>
        <dbReference type="EMBL" id="MQP83005.1"/>
    </source>
</evidence>
<evidence type="ECO:0000313" key="3">
    <source>
        <dbReference type="Proteomes" id="UP000436302"/>
    </source>
</evidence>
<organism evidence="2 3">
    <name type="scientific">Streptococcus mitis</name>
    <dbReference type="NCBI Taxonomy" id="28037"/>
    <lineage>
        <taxon>Bacteria</taxon>
        <taxon>Bacillati</taxon>
        <taxon>Bacillota</taxon>
        <taxon>Bacilli</taxon>
        <taxon>Lactobacillales</taxon>
        <taxon>Streptococcaceae</taxon>
        <taxon>Streptococcus</taxon>
        <taxon>Streptococcus mitis group</taxon>
    </lineage>
</organism>
<dbReference type="GO" id="GO:0016887">
    <property type="term" value="F:ATP hydrolysis activity"/>
    <property type="evidence" value="ECO:0007669"/>
    <property type="project" value="InterPro"/>
</dbReference>
<feature type="domain" description="Endonuclease GajA/Old nuclease/RecF-like AAA" evidence="1">
    <location>
        <begin position="19"/>
        <end position="399"/>
    </location>
</feature>
<evidence type="ECO:0000259" key="1">
    <source>
        <dbReference type="Pfam" id="PF13175"/>
    </source>
</evidence>
<dbReference type="AlphaFoldDB" id="A0A6I1UM95"/>
<protein>
    <submittedName>
        <fullName evidence="2">AAA family ATPase</fullName>
    </submittedName>
</protein>
<dbReference type="CDD" id="cd00267">
    <property type="entry name" value="ABC_ATPase"/>
    <property type="match status" value="1"/>
</dbReference>
<dbReference type="RefSeq" id="WP_153210189.1">
    <property type="nucleotide sequence ID" value="NZ_WIJG01000093.1"/>
</dbReference>
<sequence length="413" mass="47884">MRLEFSFKDVPQDELKEPRKIDLSKNTVIYGNNGRGKTRILTAIDNLHKIASIEFQSKIFNLVEELNLSTLKIDGKDFTEFSLPKNNILGSKYLTKYVKSIEFALNDLYSVLRELSGISFVFQELLSRHLDELRSLLQIAENGRGNWRQINNLTKVDRIFRTCSLTLKKLRNDIPHGFYTSTNGFADERDIFLFIREALTINEYLLRTLEDAHYRELEENNEKVESIKAFQKELEDSLKSNDTCYISPDTNLEVIMNRIDENIKKNIEKYGFTFFEKKDIAKKTRESVISKINEILDNIIITNKLLSTGYGGLEIIIQSGRVKVKKNSEVIDCEKLSSGEKRIIKLFLSVVFEKADIYLIDEPEVSLSLNFQSKLINDLVYLCERKGNRIILATHAPYIFKDCIANDFERLEL</sequence>
<dbReference type="InterPro" id="IPR041685">
    <property type="entry name" value="AAA_GajA/Old/RecF-like"/>
</dbReference>
<dbReference type="Pfam" id="PF13175">
    <property type="entry name" value="AAA_15"/>
    <property type="match status" value="1"/>
</dbReference>
<dbReference type="GO" id="GO:0005524">
    <property type="term" value="F:ATP binding"/>
    <property type="evidence" value="ECO:0007669"/>
    <property type="project" value="InterPro"/>
</dbReference>
<dbReference type="PANTHER" id="PTHR43581">
    <property type="entry name" value="ATP/GTP PHOSPHATASE"/>
    <property type="match status" value="1"/>
</dbReference>
<reference evidence="2 3" key="1">
    <citation type="submission" date="2019-10" db="EMBL/GenBank/DDBJ databases">
        <title>Streptococcus mitis of the oral and urogenital tracts.</title>
        <authorList>
            <person name="Price T."/>
            <person name="Mores C.R."/>
            <person name="Putonti C."/>
            <person name="Wolfe A.J."/>
        </authorList>
    </citation>
    <scope>NUCLEOTIDE SEQUENCE [LARGE SCALE GENOMIC DNA]</scope>
    <source>
        <strain evidence="2 3">SM39</strain>
    </source>
</reference>
<dbReference type="SUPFAM" id="SSF52540">
    <property type="entry name" value="P-loop containing nucleoside triphosphate hydrolases"/>
    <property type="match status" value="1"/>
</dbReference>
<dbReference type="Gene3D" id="3.40.50.300">
    <property type="entry name" value="P-loop containing nucleotide triphosphate hydrolases"/>
    <property type="match status" value="1"/>
</dbReference>
<proteinExistence type="predicted"/>
<gene>
    <name evidence="2" type="ORF">GEZ78_05280</name>
</gene>
<name>A0A6I1UM95_STRMT</name>
<dbReference type="PANTHER" id="PTHR43581:SF2">
    <property type="entry name" value="EXCINUCLEASE ATPASE SUBUNIT"/>
    <property type="match status" value="1"/>
</dbReference>
<comment type="caution">
    <text evidence="2">The sequence shown here is derived from an EMBL/GenBank/DDBJ whole genome shotgun (WGS) entry which is preliminary data.</text>
</comment>
<accession>A0A6I1UM95</accession>
<dbReference type="Proteomes" id="UP000436302">
    <property type="component" value="Unassembled WGS sequence"/>
</dbReference>
<dbReference type="InterPro" id="IPR051396">
    <property type="entry name" value="Bact_Antivir_Def_Nuclease"/>
</dbReference>